<feature type="non-terminal residue" evidence="2">
    <location>
        <position position="1"/>
    </location>
</feature>
<feature type="compositionally biased region" description="Acidic residues" evidence="1">
    <location>
        <begin position="1"/>
        <end position="21"/>
    </location>
</feature>
<proteinExistence type="predicted"/>
<dbReference type="InterPro" id="IPR021109">
    <property type="entry name" value="Peptidase_aspartic_dom_sf"/>
</dbReference>
<feature type="non-terminal residue" evidence="2">
    <location>
        <position position="268"/>
    </location>
</feature>
<evidence type="ECO:0000313" key="3">
    <source>
        <dbReference type="Proteomes" id="UP000591131"/>
    </source>
</evidence>
<evidence type="ECO:0000256" key="1">
    <source>
        <dbReference type="SAM" id="MobiDB-lite"/>
    </source>
</evidence>
<feature type="region of interest" description="Disordered" evidence="1">
    <location>
        <begin position="1"/>
        <end position="23"/>
    </location>
</feature>
<accession>A0A7J6KLP3</accession>
<keyword evidence="3" id="KW-1185">Reference proteome</keyword>
<gene>
    <name evidence="2" type="ORF">FOL47_004121</name>
</gene>
<name>A0A7J6KLP3_PERCH</name>
<comment type="caution">
    <text evidence="2">The sequence shown here is derived from an EMBL/GenBank/DDBJ whole genome shotgun (WGS) entry which is preliminary data.</text>
</comment>
<protein>
    <submittedName>
        <fullName evidence="2">Uncharacterized protein</fullName>
    </submittedName>
</protein>
<dbReference type="Gene3D" id="2.40.70.10">
    <property type="entry name" value="Acid Proteases"/>
    <property type="match status" value="1"/>
</dbReference>
<evidence type="ECO:0000313" key="2">
    <source>
        <dbReference type="EMBL" id="KAF4647802.1"/>
    </source>
</evidence>
<reference evidence="2 3" key="1">
    <citation type="submission" date="2020-04" db="EMBL/GenBank/DDBJ databases">
        <title>Perkinsus chesapeaki whole genome sequence.</title>
        <authorList>
            <person name="Bogema D.R."/>
        </authorList>
    </citation>
    <scope>NUCLEOTIDE SEQUENCE [LARGE SCALE GENOMIC DNA]</scope>
    <source>
        <strain evidence="2">ATCC PRA-425</strain>
    </source>
</reference>
<dbReference type="Proteomes" id="UP000591131">
    <property type="component" value="Unassembled WGS sequence"/>
</dbReference>
<dbReference type="AlphaFoldDB" id="A0A7J6KLP3"/>
<organism evidence="2 3">
    <name type="scientific">Perkinsus chesapeaki</name>
    <name type="common">Clam parasite</name>
    <name type="synonym">Perkinsus andrewsi</name>
    <dbReference type="NCBI Taxonomy" id="330153"/>
    <lineage>
        <taxon>Eukaryota</taxon>
        <taxon>Sar</taxon>
        <taxon>Alveolata</taxon>
        <taxon>Perkinsozoa</taxon>
        <taxon>Perkinsea</taxon>
        <taxon>Perkinsida</taxon>
        <taxon>Perkinsidae</taxon>
        <taxon>Perkinsus</taxon>
    </lineage>
</organism>
<sequence>TLDTEDSEYDTASDGSEDTEVDQSIHPEDGEAAVHAVHRTEKSSNSAVAPLLMQQVSSVTCGLSRALKDTRELLRVPLMVSDAISEAFVNPCSAVSYIGRDRLDQAQLSALRPVKERYSGLNGSESDVIGLVDLTCRTLYRSFDIDVRVIDANTDLLLGLDALHKIGLSLRLLDGEVRVELGDKVDDREYEEWTNKVLRTLTCMDGLPECDLRVTREHPPIRAPYLPMSEESLKAGNDILDDLVSRGVVEDVNIAKVYRSGLEPWISP</sequence>
<dbReference type="EMBL" id="JAAPAO010002361">
    <property type="protein sequence ID" value="KAF4647802.1"/>
    <property type="molecule type" value="Genomic_DNA"/>
</dbReference>